<protein>
    <recommendedName>
        <fullName evidence="1">AB hydrolase-1 domain-containing protein</fullName>
    </recommendedName>
</protein>
<reference evidence="2" key="1">
    <citation type="journal article" date="2015" name="Nature">
        <title>Complex archaea that bridge the gap between prokaryotes and eukaryotes.</title>
        <authorList>
            <person name="Spang A."/>
            <person name="Saw J.H."/>
            <person name="Jorgensen S.L."/>
            <person name="Zaremba-Niedzwiedzka K."/>
            <person name="Martijn J."/>
            <person name="Lind A.E."/>
            <person name="van Eijk R."/>
            <person name="Schleper C."/>
            <person name="Guy L."/>
            <person name="Ettema T.J."/>
        </authorList>
    </citation>
    <scope>NUCLEOTIDE SEQUENCE</scope>
</reference>
<dbReference type="SUPFAM" id="SSF53474">
    <property type="entry name" value="alpha/beta-Hydrolases"/>
    <property type="match status" value="1"/>
</dbReference>
<dbReference type="PANTHER" id="PTHR43798:SF24">
    <property type="entry name" value="CIS-3-ALKYL-4-ALKYLOXETAN-2-ONE DECARBOXYLASE"/>
    <property type="match status" value="1"/>
</dbReference>
<dbReference type="InterPro" id="IPR050266">
    <property type="entry name" value="AB_hydrolase_sf"/>
</dbReference>
<accession>A0A0F9G5H5</accession>
<proteinExistence type="predicted"/>
<dbReference type="Pfam" id="PF00561">
    <property type="entry name" value="Abhydrolase_1"/>
    <property type="match status" value="1"/>
</dbReference>
<dbReference type="EMBL" id="LAZR01019053">
    <property type="protein sequence ID" value="KKL93958.1"/>
    <property type="molecule type" value="Genomic_DNA"/>
</dbReference>
<feature type="domain" description="AB hydrolase-1" evidence="1">
    <location>
        <begin position="39"/>
        <end position="277"/>
    </location>
</feature>
<dbReference type="GO" id="GO:0003824">
    <property type="term" value="F:catalytic activity"/>
    <property type="evidence" value="ECO:0007669"/>
    <property type="project" value="InterPro"/>
</dbReference>
<gene>
    <name evidence="2" type="ORF">LCGC14_1869490</name>
</gene>
<comment type="caution">
    <text evidence="2">The sequence shown here is derived from an EMBL/GenBank/DDBJ whole genome shotgun (WGS) entry which is preliminary data.</text>
</comment>
<name>A0A0F9G5H5_9ZZZZ</name>
<dbReference type="GO" id="GO:0016020">
    <property type="term" value="C:membrane"/>
    <property type="evidence" value="ECO:0007669"/>
    <property type="project" value="TreeGrafter"/>
</dbReference>
<dbReference type="PRINTS" id="PR00111">
    <property type="entry name" value="ABHYDROLASE"/>
</dbReference>
<sequence length="293" mass="34241">MSLSVQVQKWLDTSLYPFENKYIQLAADKMHYVDEGKGNVILFIHGTPTWSFLYRDYISSLSKKYRCIAIDHIGFGLSDKPADFDGKPQSHSKNLTEFIEKINLKNITIVVHDFGGPIGLSSAIQNPDRIKQVVMFNTWLWETKNNADAQKINKMINSGIGRLLYLRINLSAKVLLKKGFYDKKKLSKKFHKQYIQPFPNKTSRLSLLNIGKSLVGSSDWYQEQWENLDKLEQKSWLILWGTKDDFITREYLQKWKNRLSNSVVIEFDCGHFIQEEKTKETIQEIENFMQKTE</sequence>
<dbReference type="InterPro" id="IPR000639">
    <property type="entry name" value="Epox_hydrolase-like"/>
</dbReference>
<organism evidence="2">
    <name type="scientific">marine sediment metagenome</name>
    <dbReference type="NCBI Taxonomy" id="412755"/>
    <lineage>
        <taxon>unclassified sequences</taxon>
        <taxon>metagenomes</taxon>
        <taxon>ecological metagenomes</taxon>
    </lineage>
</organism>
<dbReference type="InterPro" id="IPR029058">
    <property type="entry name" value="AB_hydrolase_fold"/>
</dbReference>
<evidence type="ECO:0000313" key="2">
    <source>
        <dbReference type="EMBL" id="KKL93958.1"/>
    </source>
</evidence>
<dbReference type="PANTHER" id="PTHR43798">
    <property type="entry name" value="MONOACYLGLYCEROL LIPASE"/>
    <property type="match status" value="1"/>
</dbReference>
<dbReference type="AlphaFoldDB" id="A0A0F9G5H5"/>
<dbReference type="InterPro" id="IPR000073">
    <property type="entry name" value="AB_hydrolase_1"/>
</dbReference>
<dbReference type="Gene3D" id="3.40.50.1820">
    <property type="entry name" value="alpha/beta hydrolase"/>
    <property type="match status" value="1"/>
</dbReference>
<evidence type="ECO:0000259" key="1">
    <source>
        <dbReference type="Pfam" id="PF00561"/>
    </source>
</evidence>
<dbReference type="PRINTS" id="PR00412">
    <property type="entry name" value="EPOXHYDRLASE"/>
</dbReference>